<gene>
    <name evidence="2" type="ORF">RFI_20853</name>
</gene>
<proteinExistence type="predicted"/>
<keyword evidence="1" id="KW-1133">Transmembrane helix</keyword>
<accession>X6MR65</accession>
<keyword evidence="1" id="KW-0812">Transmembrane</keyword>
<dbReference type="Proteomes" id="UP000023152">
    <property type="component" value="Unassembled WGS sequence"/>
</dbReference>
<feature type="transmembrane region" description="Helical" evidence="1">
    <location>
        <begin position="6"/>
        <end position="27"/>
    </location>
</feature>
<comment type="caution">
    <text evidence="2">The sequence shown here is derived from an EMBL/GenBank/DDBJ whole genome shotgun (WGS) entry which is preliminary data.</text>
</comment>
<organism evidence="2 3">
    <name type="scientific">Reticulomyxa filosa</name>
    <dbReference type="NCBI Taxonomy" id="46433"/>
    <lineage>
        <taxon>Eukaryota</taxon>
        <taxon>Sar</taxon>
        <taxon>Rhizaria</taxon>
        <taxon>Retaria</taxon>
        <taxon>Foraminifera</taxon>
        <taxon>Monothalamids</taxon>
        <taxon>Reticulomyxidae</taxon>
        <taxon>Reticulomyxa</taxon>
    </lineage>
</organism>
<evidence type="ECO:0000256" key="1">
    <source>
        <dbReference type="SAM" id="Phobius"/>
    </source>
</evidence>
<evidence type="ECO:0000313" key="2">
    <source>
        <dbReference type="EMBL" id="ETO16483.1"/>
    </source>
</evidence>
<evidence type="ECO:0000313" key="3">
    <source>
        <dbReference type="Proteomes" id="UP000023152"/>
    </source>
</evidence>
<protein>
    <submittedName>
        <fullName evidence="2">Uncharacterized protein</fullName>
    </submittedName>
</protein>
<reference evidence="2 3" key="1">
    <citation type="journal article" date="2013" name="Curr. Biol.">
        <title>The Genome of the Foraminiferan Reticulomyxa filosa.</title>
        <authorList>
            <person name="Glockner G."/>
            <person name="Hulsmann N."/>
            <person name="Schleicher M."/>
            <person name="Noegel A.A."/>
            <person name="Eichinger L."/>
            <person name="Gallinger C."/>
            <person name="Pawlowski J."/>
            <person name="Sierra R."/>
            <person name="Euteneuer U."/>
            <person name="Pillet L."/>
            <person name="Moustafa A."/>
            <person name="Platzer M."/>
            <person name="Groth M."/>
            <person name="Szafranski K."/>
            <person name="Schliwa M."/>
        </authorList>
    </citation>
    <scope>NUCLEOTIDE SEQUENCE [LARGE SCALE GENOMIC DNA]</scope>
</reference>
<keyword evidence="1" id="KW-0472">Membrane</keyword>
<dbReference type="AlphaFoldDB" id="X6MR65"/>
<sequence>MTTMTMITIITVMMIIMTVIAAAAAAAGDLKYWRKGHSDGYSADENSGKHRHNSPQPLPWHNCLTKDGVYPDFMCDSVCDHIENVEWGIMFVNRTYDIVRDLTSFFYRVNTLAIPPPVHCMPMGQPVMLSDVVISVGCDCSLLPFHAQYLQEITIDMQPKGHIFDTYWYWSVSVDLGQSEIVEIVLKGNVPSTCNGQATLGGWSRCATQRYLPVPDPCANPCLQGQFTPWFNVGSCSKSWYAHFFLIQKKRLCTHIHLYMYTYIYIYVHI</sequence>
<dbReference type="EMBL" id="ASPP01018208">
    <property type="protein sequence ID" value="ETO16483.1"/>
    <property type="molecule type" value="Genomic_DNA"/>
</dbReference>
<keyword evidence="3" id="KW-1185">Reference proteome</keyword>
<name>X6MR65_RETFI</name>